<dbReference type="SUPFAM" id="SSF47895">
    <property type="entry name" value="Transducin (alpha subunit), insertion domain"/>
    <property type="match status" value="1"/>
</dbReference>
<proteinExistence type="predicted"/>
<keyword evidence="1 3" id="KW-0547">Nucleotide-binding</keyword>
<reference evidence="5" key="1">
    <citation type="submission" date="2024-04" db="EMBL/GenBank/DDBJ databases">
        <title>Salinicola lusitanus LLJ914,a marine bacterium isolated from the Okinawa Trough.</title>
        <authorList>
            <person name="Li J."/>
        </authorList>
    </citation>
    <scope>NUCLEOTIDE SEQUENCE [LARGE SCALE GENOMIC DNA]</scope>
</reference>
<evidence type="ECO:0000313" key="5">
    <source>
        <dbReference type="Proteomes" id="UP001460270"/>
    </source>
</evidence>
<keyword evidence="2 3" id="KW-0342">GTP-binding</keyword>
<dbReference type="Gene3D" id="1.10.400.10">
    <property type="entry name" value="GI Alpha 1, domain 2-like"/>
    <property type="match status" value="1"/>
</dbReference>
<organism evidence="4 5">
    <name type="scientific">Mugilogobius chulae</name>
    <name type="common">yellowstripe goby</name>
    <dbReference type="NCBI Taxonomy" id="88201"/>
    <lineage>
        <taxon>Eukaryota</taxon>
        <taxon>Metazoa</taxon>
        <taxon>Chordata</taxon>
        <taxon>Craniata</taxon>
        <taxon>Vertebrata</taxon>
        <taxon>Euteleostomi</taxon>
        <taxon>Actinopterygii</taxon>
        <taxon>Neopterygii</taxon>
        <taxon>Teleostei</taxon>
        <taxon>Neoteleostei</taxon>
        <taxon>Acanthomorphata</taxon>
        <taxon>Gobiaria</taxon>
        <taxon>Gobiiformes</taxon>
        <taxon>Gobioidei</taxon>
        <taxon>Gobiidae</taxon>
        <taxon>Gobionellinae</taxon>
        <taxon>Mugilogobius</taxon>
    </lineage>
</organism>
<gene>
    <name evidence="4" type="ORF">WMY93_003130</name>
</gene>
<dbReference type="GO" id="GO:0001664">
    <property type="term" value="F:G protein-coupled receptor binding"/>
    <property type="evidence" value="ECO:0007669"/>
    <property type="project" value="TreeGrafter"/>
</dbReference>
<comment type="caution">
    <text evidence="4">The sequence shown here is derived from an EMBL/GenBank/DDBJ whole genome shotgun (WGS) entry which is preliminary data.</text>
</comment>
<dbReference type="GO" id="GO:0005737">
    <property type="term" value="C:cytoplasm"/>
    <property type="evidence" value="ECO:0007669"/>
    <property type="project" value="TreeGrafter"/>
</dbReference>
<dbReference type="GO" id="GO:0031683">
    <property type="term" value="F:G-protein beta/gamma-subunit complex binding"/>
    <property type="evidence" value="ECO:0007669"/>
    <property type="project" value="InterPro"/>
</dbReference>
<name>A0AAW0PYH4_9GOBI</name>
<dbReference type="EMBL" id="JBBPFD010000002">
    <property type="protein sequence ID" value="KAK7939804.1"/>
    <property type="molecule type" value="Genomic_DNA"/>
</dbReference>
<evidence type="ECO:0000256" key="2">
    <source>
        <dbReference type="ARBA" id="ARBA00023134"/>
    </source>
</evidence>
<accession>A0AAW0PYH4</accession>
<dbReference type="PANTHER" id="PTHR10218">
    <property type="entry name" value="GTP-BINDING PROTEIN ALPHA SUBUNIT"/>
    <property type="match status" value="1"/>
</dbReference>
<sequence>MHCCFNILPASLQMCFGLDVTEEKKRAKLKSSQIELDLSKHAKSETNVVKILLLEWQEHIDQTNKIIHGHGFSKQELISFKPAVYDNLLTSMKFVLRGMGMLRINLANERNKEHARAILSCCQCLGKDQELLPFVALAFCALWSDRGIRFAAARGYEFELNDSAL</sequence>
<evidence type="ECO:0000256" key="3">
    <source>
        <dbReference type="PIRSR" id="PIRSR601019-1"/>
    </source>
</evidence>
<keyword evidence="5" id="KW-1185">Reference proteome</keyword>
<dbReference type="AlphaFoldDB" id="A0AAW0PYH4"/>
<dbReference type="PANTHER" id="PTHR10218:SF231">
    <property type="entry name" value="GUANINE NUCLEOTIDE BINDING PROTEIN (G PROTEIN) ALPHA V1"/>
    <property type="match status" value="1"/>
</dbReference>
<dbReference type="InterPro" id="IPR011025">
    <property type="entry name" value="GproteinA_insert"/>
</dbReference>
<protein>
    <submittedName>
        <fullName evidence="4">Uncharacterized protein</fullName>
    </submittedName>
</protein>
<dbReference type="GO" id="GO:0003924">
    <property type="term" value="F:GTPase activity"/>
    <property type="evidence" value="ECO:0007669"/>
    <property type="project" value="InterPro"/>
</dbReference>
<dbReference type="Proteomes" id="UP001460270">
    <property type="component" value="Unassembled WGS sequence"/>
</dbReference>
<dbReference type="GO" id="GO:0005834">
    <property type="term" value="C:heterotrimeric G-protein complex"/>
    <property type="evidence" value="ECO:0007669"/>
    <property type="project" value="TreeGrafter"/>
</dbReference>
<evidence type="ECO:0000313" key="4">
    <source>
        <dbReference type="EMBL" id="KAK7939804.1"/>
    </source>
</evidence>
<evidence type="ECO:0000256" key="1">
    <source>
        <dbReference type="ARBA" id="ARBA00022741"/>
    </source>
</evidence>
<dbReference type="GO" id="GO:0005525">
    <property type="term" value="F:GTP binding"/>
    <property type="evidence" value="ECO:0007669"/>
    <property type="project" value="UniProtKB-KW"/>
</dbReference>
<dbReference type="GO" id="GO:0007188">
    <property type="term" value="P:adenylate cyclase-modulating G protein-coupled receptor signaling pathway"/>
    <property type="evidence" value="ECO:0007669"/>
    <property type="project" value="TreeGrafter"/>
</dbReference>
<dbReference type="InterPro" id="IPR001019">
    <property type="entry name" value="Gprotein_alpha_su"/>
</dbReference>
<feature type="binding site" evidence="3">
    <location>
        <begin position="162"/>
        <end position="163"/>
    </location>
    <ligand>
        <name>GTP</name>
        <dbReference type="ChEBI" id="CHEBI:37565"/>
    </ligand>
</feature>
<dbReference type="Pfam" id="PF00503">
    <property type="entry name" value="G-alpha"/>
    <property type="match status" value="1"/>
</dbReference>